<dbReference type="PANTHER" id="PTHR33360">
    <property type="entry name" value="TRANSPOSASE FOR INSERTION SEQUENCE ELEMENT IS200"/>
    <property type="match status" value="1"/>
</dbReference>
<accession>A0A2M6YSR7</accession>
<dbReference type="AlphaFoldDB" id="A0A2M6YSR7"/>
<dbReference type="Pfam" id="PF01797">
    <property type="entry name" value="Y1_Tnp"/>
    <property type="match status" value="1"/>
</dbReference>
<dbReference type="SMART" id="SM01321">
    <property type="entry name" value="Y1_Tnp"/>
    <property type="match status" value="1"/>
</dbReference>
<dbReference type="PANTHER" id="PTHR33360:SF2">
    <property type="entry name" value="TRANSPOSASE FOR INSERTION SEQUENCE ELEMENT IS200"/>
    <property type="match status" value="1"/>
</dbReference>
<reference evidence="3" key="1">
    <citation type="submission" date="2017-09" db="EMBL/GenBank/DDBJ databases">
        <title>Depth-based differentiation of microbial function through sediment-hosted aquifers and enrichment of novel symbionts in the deep terrestrial subsurface.</title>
        <authorList>
            <person name="Probst A.J."/>
            <person name="Ladd B."/>
            <person name="Jarett J.K."/>
            <person name="Geller-Mcgrath D.E."/>
            <person name="Sieber C.M.K."/>
            <person name="Emerson J.B."/>
            <person name="Anantharaman K."/>
            <person name="Thomas B.C."/>
            <person name="Malmstrom R."/>
            <person name="Stieglmeier M."/>
            <person name="Klingl A."/>
            <person name="Woyke T."/>
            <person name="Ryan C.M."/>
            <person name="Banfield J.F."/>
        </authorList>
    </citation>
    <scope>NUCLEOTIDE SEQUENCE [LARGE SCALE GENOMIC DNA]</scope>
</reference>
<dbReference type="InterPro" id="IPR036515">
    <property type="entry name" value="Transposase_17_sf"/>
</dbReference>
<comment type="caution">
    <text evidence="2">The sequence shown here is derived from an EMBL/GenBank/DDBJ whole genome shotgun (WGS) entry which is preliminary data.</text>
</comment>
<protein>
    <submittedName>
        <fullName evidence="2">IS200/IS605 family transposase</fullName>
    </submittedName>
</protein>
<sequence>MNNKYKRLSHSVWLCTYHIVFCPKYRYGILEGKSEVFVRNQLYKLCGQKDQMAIEEINIQPDHVHLILSIPPKYSVSETMGYLKGKVAVRLFENQKELTRRYWGRHLWARGYCVSTVGLDEDKIKKYVKWQQQKEQQG</sequence>
<dbReference type="GO" id="GO:0003677">
    <property type="term" value="F:DNA binding"/>
    <property type="evidence" value="ECO:0007669"/>
    <property type="project" value="InterPro"/>
</dbReference>
<feature type="domain" description="Transposase IS200-like" evidence="1">
    <location>
        <begin position="12"/>
        <end position="131"/>
    </location>
</feature>
<dbReference type="GO" id="GO:0004803">
    <property type="term" value="F:transposase activity"/>
    <property type="evidence" value="ECO:0007669"/>
    <property type="project" value="InterPro"/>
</dbReference>
<dbReference type="Gene3D" id="3.30.70.1290">
    <property type="entry name" value="Transposase IS200-like"/>
    <property type="match status" value="1"/>
</dbReference>
<proteinExistence type="predicted"/>
<dbReference type="NCBIfam" id="NF033573">
    <property type="entry name" value="transpos_IS200"/>
    <property type="match status" value="1"/>
</dbReference>
<dbReference type="Proteomes" id="UP000230184">
    <property type="component" value="Unassembled WGS sequence"/>
</dbReference>
<evidence type="ECO:0000313" key="3">
    <source>
        <dbReference type="Proteomes" id="UP000230184"/>
    </source>
</evidence>
<evidence type="ECO:0000259" key="1">
    <source>
        <dbReference type="SMART" id="SM01321"/>
    </source>
</evidence>
<evidence type="ECO:0000313" key="2">
    <source>
        <dbReference type="EMBL" id="PIU36551.1"/>
    </source>
</evidence>
<dbReference type="EMBL" id="PEWY01000153">
    <property type="protein sequence ID" value="PIU36551.1"/>
    <property type="molecule type" value="Genomic_DNA"/>
</dbReference>
<gene>
    <name evidence="2" type="ORF">COT02_05505</name>
</gene>
<dbReference type="InterPro" id="IPR002686">
    <property type="entry name" value="Transposase_17"/>
</dbReference>
<dbReference type="SUPFAM" id="SSF143422">
    <property type="entry name" value="Transposase IS200-like"/>
    <property type="match status" value="1"/>
</dbReference>
<dbReference type="GO" id="GO:0006313">
    <property type="term" value="P:DNA transposition"/>
    <property type="evidence" value="ECO:0007669"/>
    <property type="project" value="InterPro"/>
</dbReference>
<organism evidence="2 3">
    <name type="scientific">Candidatus Roizmanbacteria bacterium CG07_land_8_20_14_0_80_34_15</name>
    <dbReference type="NCBI Taxonomy" id="1974849"/>
    <lineage>
        <taxon>Bacteria</taxon>
        <taxon>Candidatus Roizmaniibacteriota</taxon>
    </lineage>
</organism>
<name>A0A2M6YSR7_9BACT</name>